<feature type="signal peptide" evidence="2">
    <location>
        <begin position="1"/>
        <end position="23"/>
    </location>
</feature>
<keyword evidence="2" id="KW-0574">Periplasm</keyword>
<accession>A0AAV5N0S4</accession>
<evidence type="ECO:0000313" key="5">
    <source>
        <dbReference type="Proteomes" id="UP001058124"/>
    </source>
</evidence>
<evidence type="ECO:0000256" key="3">
    <source>
        <dbReference type="SAM" id="MobiDB-lite"/>
    </source>
</evidence>
<dbReference type="InterPro" id="IPR025961">
    <property type="entry name" value="Metal_resist"/>
</dbReference>
<dbReference type="Gene3D" id="1.20.120.1490">
    <property type="match status" value="1"/>
</dbReference>
<organism evidence="4 5">
    <name type="scientific">Leminorella grimontii</name>
    <dbReference type="NCBI Taxonomy" id="82981"/>
    <lineage>
        <taxon>Bacteria</taxon>
        <taxon>Pseudomonadati</taxon>
        <taxon>Pseudomonadota</taxon>
        <taxon>Gammaproteobacteria</taxon>
        <taxon>Enterobacterales</taxon>
        <taxon>Budviciaceae</taxon>
        <taxon>Leminorella</taxon>
    </lineage>
</organism>
<sequence length="190" mass="19766">MKLKKTAIAALLSLTAIGFGVTAAPHDHAAMGLGQPAQTEAPAPSSDAQPMPGGHGMHGQQGGMMCGGKGMMGGHQGMMANLTPEQQALLKKAHDDFRTATAPLRQKLTSKGYEYKAALTAVPLDEQKLLAVSKEISAVRAEIEQQRVNMDILLAKAGIPMMEHGMPGGMGMGGMGMGMHGDMGKKGCCR</sequence>
<comment type="similarity">
    <text evidence="1 2">Belongs to the ZraP family.</text>
</comment>
<keyword evidence="5" id="KW-1185">Reference proteome</keyword>
<dbReference type="Pfam" id="PF13801">
    <property type="entry name" value="Metal_resist"/>
    <property type="match status" value="1"/>
</dbReference>
<proteinExistence type="inferred from homology"/>
<evidence type="ECO:0000256" key="2">
    <source>
        <dbReference type="RuleBase" id="RU366051"/>
    </source>
</evidence>
<dbReference type="EMBL" id="BRLH01000002">
    <property type="protein sequence ID" value="GKX55254.1"/>
    <property type="molecule type" value="Genomic_DNA"/>
</dbReference>
<evidence type="ECO:0000313" key="4">
    <source>
        <dbReference type="EMBL" id="GKX55254.1"/>
    </source>
</evidence>
<protein>
    <recommendedName>
        <fullName evidence="2">Zinc resistance-associated protein</fullName>
    </recommendedName>
</protein>
<name>A0AAV5N0S4_9GAMM</name>
<feature type="chain" id="PRO_5043094572" description="Zinc resistance-associated protein" evidence="2">
    <location>
        <begin position="24"/>
        <end position="190"/>
    </location>
</feature>
<feature type="region of interest" description="Disordered" evidence="3">
    <location>
        <begin position="34"/>
        <end position="59"/>
    </location>
</feature>
<comment type="caution">
    <text evidence="4">The sequence shown here is derived from an EMBL/GenBank/DDBJ whole genome shotgun (WGS) entry which is preliminary data.</text>
</comment>
<dbReference type="AlphaFoldDB" id="A0AAV5N0S4"/>
<evidence type="ECO:0000256" key="1">
    <source>
        <dbReference type="ARBA" id="ARBA00044945"/>
    </source>
</evidence>
<comment type="subcellular location">
    <subcellularLocation>
        <location evidence="2">Periplasm</location>
    </subcellularLocation>
</comment>
<dbReference type="Proteomes" id="UP001058124">
    <property type="component" value="Unassembled WGS sequence"/>
</dbReference>
<dbReference type="RefSeq" id="WP_051155647.1">
    <property type="nucleotide sequence ID" value="NZ_BRLH01000002.1"/>
</dbReference>
<keyword evidence="2" id="KW-0732">Signal</keyword>
<dbReference type="GO" id="GO:0042597">
    <property type="term" value="C:periplasmic space"/>
    <property type="evidence" value="ECO:0007669"/>
    <property type="project" value="UniProtKB-SubCell"/>
</dbReference>
<reference evidence="4" key="1">
    <citation type="submission" date="2022-06" db="EMBL/GenBank/DDBJ databases">
        <title>Draft genome sequences of Leminorella grimontii str. JCM5902.</title>
        <authorList>
            <person name="Wakabayashi Y."/>
            <person name="Kojima K."/>
        </authorList>
    </citation>
    <scope>NUCLEOTIDE SEQUENCE</scope>
    <source>
        <strain evidence="4">JCM 5902</strain>
    </source>
</reference>
<gene>
    <name evidence="4" type="ORF">SOASR030_13660</name>
</gene>
<comment type="function">
    <text evidence="2">Part of the Zra signaling pathway, an envelope stress response (ESR) system composed of the periplasmic accessory protein ZraP, the histidine kinase ZraS and the transcriptional regulator ZraR. The ZraPSR system contributes to antibiotic resistance and is important for membrane integrity in the presence of membrane-targeting biocides. ZraP acts as a modulator which has both a regulatory and a chaperone function. The zinc-bound form of ZraP modulates the response of the ZraPSR system by inhibiting the expression of the zra genes, probably by interacting with ZraS.</text>
</comment>
<keyword evidence="2" id="KW-0862">Zinc</keyword>